<evidence type="ECO:0000256" key="4">
    <source>
        <dbReference type="ARBA" id="ARBA00022475"/>
    </source>
</evidence>
<dbReference type="CDD" id="cd00130">
    <property type="entry name" value="PAS"/>
    <property type="match status" value="1"/>
</dbReference>
<keyword evidence="7 14" id="KW-0812">Transmembrane</keyword>
<keyword evidence="12" id="KW-0902">Two-component regulatory system</keyword>
<keyword evidence="4" id="KW-1003">Cell membrane</keyword>
<evidence type="ECO:0000256" key="5">
    <source>
        <dbReference type="ARBA" id="ARBA00022553"/>
    </source>
</evidence>
<dbReference type="Pfam" id="PF14689">
    <property type="entry name" value="SPOB_a"/>
    <property type="match status" value="1"/>
</dbReference>
<dbReference type="InterPro" id="IPR005467">
    <property type="entry name" value="His_kinase_dom"/>
</dbReference>
<feature type="transmembrane region" description="Helical" evidence="14">
    <location>
        <begin position="176"/>
        <end position="194"/>
    </location>
</feature>
<dbReference type="InterPro" id="IPR003594">
    <property type="entry name" value="HATPase_dom"/>
</dbReference>
<evidence type="ECO:0000256" key="13">
    <source>
        <dbReference type="ARBA" id="ARBA00023136"/>
    </source>
</evidence>
<evidence type="ECO:0000256" key="3">
    <source>
        <dbReference type="ARBA" id="ARBA00012438"/>
    </source>
</evidence>
<dbReference type="InterPro" id="IPR033463">
    <property type="entry name" value="sCache_3"/>
</dbReference>
<dbReference type="InterPro" id="IPR029151">
    <property type="entry name" value="Sensor-like_sf"/>
</dbReference>
<reference evidence="17" key="1">
    <citation type="submission" date="2023-07" db="EMBL/GenBank/DDBJ databases">
        <title>30 novel species of actinomycetes from the DSMZ collection.</title>
        <authorList>
            <person name="Nouioui I."/>
        </authorList>
    </citation>
    <scope>NUCLEOTIDE SEQUENCE [LARGE SCALE GENOMIC DNA]</scope>
    <source>
        <strain evidence="17">DSM 44743</strain>
    </source>
</reference>
<dbReference type="SMART" id="SM00091">
    <property type="entry name" value="PAS"/>
    <property type="match status" value="1"/>
</dbReference>
<dbReference type="PANTHER" id="PTHR45436:SF5">
    <property type="entry name" value="SENSOR HISTIDINE KINASE TRCS"/>
    <property type="match status" value="1"/>
</dbReference>
<dbReference type="InterPro" id="IPR035965">
    <property type="entry name" value="PAS-like_dom_sf"/>
</dbReference>
<dbReference type="InterPro" id="IPR013767">
    <property type="entry name" value="PAS_fold"/>
</dbReference>
<dbReference type="EMBL" id="JAVREP010000004">
    <property type="protein sequence ID" value="MDT0328414.1"/>
    <property type="molecule type" value="Genomic_DNA"/>
</dbReference>
<dbReference type="CDD" id="cd18773">
    <property type="entry name" value="PDC1_HK_sensor"/>
    <property type="match status" value="1"/>
</dbReference>
<keyword evidence="17" id="KW-1185">Reference proteome</keyword>
<dbReference type="SUPFAM" id="SSF103190">
    <property type="entry name" value="Sensory domain-like"/>
    <property type="match status" value="1"/>
</dbReference>
<comment type="caution">
    <text evidence="16">The sequence shown here is derived from an EMBL/GenBank/DDBJ whole genome shotgun (WGS) entry which is preliminary data.</text>
</comment>
<dbReference type="SMART" id="SM00387">
    <property type="entry name" value="HATPase_c"/>
    <property type="match status" value="1"/>
</dbReference>
<evidence type="ECO:0000256" key="7">
    <source>
        <dbReference type="ARBA" id="ARBA00022692"/>
    </source>
</evidence>
<dbReference type="EC" id="2.7.13.3" evidence="3"/>
<sequence>MRFGAPRTTLAGQFLALQLVIVVTVLVMVAAVSMAQSDARLRQTESRRMLSVAESTAARDIIRAGLETSGQPELLAPHAESVRALSSADHIVVHDRDGRALTLNPGPEGGGSRDDPGLASALRGRAWTGVTEIEGERAVVAAVPVIGEGGTILGVVVAGVDYPGTWELLALATPNLLVYLGIASVTGVAGSLLLSRRVKRQTLGLEPDQIARLVEHREAMLHGIKEGVLGLDAGHRVTLANDAAVRLLGLPSDCVGATLDDLDVGGELEDVLLGRVRGRDTVVALGDRLVALNRMPLMTAGRPVGSVTTMRDRTDLVELQHELDTSQTTTETLRAQAHEFSNRLHVISGLLELREYGEAAKYVSQIGGARAQLSAEVTGRVNDPSLAALLIAKTSLADEQRTRLLVSPRTGLDPVSEELSDDLVTVVANLIDNALDAVAPTSRGAERPWVEVEVVGGGGDPVRVAVRDSGPGVPSELAGEVFQHGYTTKGGSGRKRGLGLAIVGLVCARRGGSATVSGSEFVAVLNESPPDSPSETEGTT</sequence>
<dbReference type="Proteomes" id="UP001183390">
    <property type="component" value="Unassembled WGS sequence"/>
</dbReference>
<dbReference type="Gene3D" id="3.30.565.10">
    <property type="entry name" value="Histidine kinase-like ATPase, C-terminal domain"/>
    <property type="match status" value="1"/>
</dbReference>
<evidence type="ECO:0000256" key="11">
    <source>
        <dbReference type="ARBA" id="ARBA00022989"/>
    </source>
</evidence>
<proteinExistence type="predicted"/>
<keyword evidence="9" id="KW-0418">Kinase</keyword>
<dbReference type="PROSITE" id="PS50109">
    <property type="entry name" value="HIS_KIN"/>
    <property type="match status" value="1"/>
</dbReference>
<keyword evidence="11 14" id="KW-1133">Transmembrane helix</keyword>
<dbReference type="Pfam" id="PF00989">
    <property type="entry name" value="PAS"/>
    <property type="match status" value="1"/>
</dbReference>
<dbReference type="SUPFAM" id="SSF55890">
    <property type="entry name" value="Sporulation response regulatory protein Spo0B"/>
    <property type="match status" value="1"/>
</dbReference>
<dbReference type="InterPro" id="IPR036890">
    <property type="entry name" value="HATPase_C_sf"/>
</dbReference>
<evidence type="ECO:0000256" key="12">
    <source>
        <dbReference type="ARBA" id="ARBA00023012"/>
    </source>
</evidence>
<dbReference type="InterPro" id="IPR000014">
    <property type="entry name" value="PAS"/>
</dbReference>
<dbReference type="InterPro" id="IPR050428">
    <property type="entry name" value="TCS_sensor_his_kinase"/>
</dbReference>
<protein>
    <recommendedName>
        <fullName evidence="3">histidine kinase</fullName>
        <ecNumber evidence="3">2.7.13.3</ecNumber>
    </recommendedName>
</protein>
<feature type="domain" description="Histidine kinase" evidence="15">
    <location>
        <begin position="423"/>
        <end position="516"/>
    </location>
</feature>
<comment type="catalytic activity">
    <reaction evidence="1">
        <text>ATP + protein L-histidine = ADP + protein N-phospho-L-histidine.</text>
        <dbReference type="EC" id="2.7.13.3"/>
    </reaction>
</comment>
<dbReference type="Gene3D" id="3.30.450.20">
    <property type="entry name" value="PAS domain"/>
    <property type="match status" value="2"/>
</dbReference>
<dbReference type="Pfam" id="PF02518">
    <property type="entry name" value="HATPase_c"/>
    <property type="match status" value="1"/>
</dbReference>
<dbReference type="PANTHER" id="PTHR45436">
    <property type="entry name" value="SENSOR HISTIDINE KINASE YKOH"/>
    <property type="match status" value="1"/>
</dbReference>
<dbReference type="Gene3D" id="1.10.287.130">
    <property type="match status" value="1"/>
</dbReference>
<dbReference type="GO" id="GO:0005524">
    <property type="term" value="F:ATP binding"/>
    <property type="evidence" value="ECO:0007669"/>
    <property type="project" value="UniProtKB-KW"/>
</dbReference>
<gene>
    <name evidence="16" type="ORF">RM479_08315</name>
</gene>
<organism evidence="16 17">
    <name type="scientific">Nocardiopsis lambiniae</name>
    <dbReference type="NCBI Taxonomy" id="3075539"/>
    <lineage>
        <taxon>Bacteria</taxon>
        <taxon>Bacillati</taxon>
        <taxon>Actinomycetota</taxon>
        <taxon>Actinomycetes</taxon>
        <taxon>Streptosporangiales</taxon>
        <taxon>Nocardiopsidaceae</taxon>
        <taxon>Nocardiopsis</taxon>
    </lineage>
</organism>
<evidence type="ECO:0000256" key="14">
    <source>
        <dbReference type="SAM" id="Phobius"/>
    </source>
</evidence>
<keyword evidence="13 14" id="KW-0472">Membrane</keyword>
<evidence type="ECO:0000256" key="1">
    <source>
        <dbReference type="ARBA" id="ARBA00000085"/>
    </source>
</evidence>
<evidence type="ECO:0000259" key="15">
    <source>
        <dbReference type="PROSITE" id="PS50109"/>
    </source>
</evidence>
<evidence type="ECO:0000313" key="17">
    <source>
        <dbReference type="Proteomes" id="UP001183390"/>
    </source>
</evidence>
<evidence type="ECO:0000256" key="6">
    <source>
        <dbReference type="ARBA" id="ARBA00022679"/>
    </source>
</evidence>
<name>A0ABU2M6W6_9ACTN</name>
<comment type="subcellular location">
    <subcellularLocation>
        <location evidence="2">Cell membrane</location>
        <topology evidence="2">Multi-pass membrane protein</topology>
    </subcellularLocation>
</comment>
<keyword evidence="10 16" id="KW-0067">ATP-binding</keyword>
<evidence type="ECO:0000256" key="8">
    <source>
        <dbReference type="ARBA" id="ARBA00022741"/>
    </source>
</evidence>
<dbReference type="PRINTS" id="PR00344">
    <property type="entry name" value="BCTRLSENSOR"/>
</dbReference>
<keyword evidence="8" id="KW-0547">Nucleotide-binding</keyword>
<evidence type="ECO:0000256" key="10">
    <source>
        <dbReference type="ARBA" id="ARBA00022840"/>
    </source>
</evidence>
<keyword evidence="5" id="KW-0597">Phosphoprotein</keyword>
<dbReference type="SUPFAM" id="SSF55785">
    <property type="entry name" value="PYP-like sensor domain (PAS domain)"/>
    <property type="match status" value="1"/>
</dbReference>
<dbReference type="InterPro" id="IPR039506">
    <property type="entry name" value="SPOB_a"/>
</dbReference>
<dbReference type="Pfam" id="PF17203">
    <property type="entry name" value="sCache_3_2"/>
    <property type="match status" value="1"/>
</dbReference>
<dbReference type="SUPFAM" id="SSF55874">
    <property type="entry name" value="ATPase domain of HSP90 chaperone/DNA topoisomerase II/histidine kinase"/>
    <property type="match status" value="1"/>
</dbReference>
<dbReference type="InterPro" id="IPR004358">
    <property type="entry name" value="Sig_transdc_His_kin-like_C"/>
</dbReference>
<evidence type="ECO:0000313" key="16">
    <source>
        <dbReference type="EMBL" id="MDT0328414.1"/>
    </source>
</evidence>
<dbReference type="InterPro" id="IPR016120">
    <property type="entry name" value="Sig_transdc_His_kin_SpoOB"/>
</dbReference>
<dbReference type="RefSeq" id="WP_311511137.1">
    <property type="nucleotide sequence ID" value="NZ_JAVREP010000004.1"/>
</dbReference>
<evidence type="ECO:0000256" key="9">
    <source>
        <dbReference type="ARBA" id="ARBA00022777"/>
    </source>
</evidence>
<evidence type="ECO:0000256" key="2">
    <source>
        <dbReference type="ARBA" id="ARBA00004651"/>
    </source>
</evidence>
<keyword evidence="6" id="KW-0808">Transferase</keyword>
<accession>A0ABU2M6W6</accession>